<comment type="caution">
    <text evidence="4">The sequence shown here is derived from an EMBL/GenBank/DDBJ whole genome shotgun (WGS) entry which is preliminary data.</text>
</comment>
<dbReference type="InterPro" id="IPR036397">
    <property type="entry name" value="RNaseH_sf"/>
</dbReference>
<feature type="domain" description="Integrase catalytic" evidence="3">
    <location>
        <begin position="321"/>
        <end position="439"/>
    </location>
</feature>
<evidence type="ECO:0000259" key="3">
    <source>
        <dbReference type="PROSITE" id="PS50994"/>
    </source>
</evidence>
<dbReference type="InterPro" id="IPR050951">
    <property type="entry name" value="Retrovirus_Pol_polyprotein"/>
</dbReference>
<dbReference type="Gene3D" id="1.10.340.70">
    <property type="match status" value="1"/>
</dbReference>
<dbReference type="Gene3D" id="2.40.70.10">
    <property type="entry name" value="Acid Proteases"/>
    <property type="match status" value="1"/>
</dbReference>
<dbReference type="EMBL" id="JANPWB010000007">
    <property type="protein sequence ID" value="KAJ1171952.1"/>
    <property type="molecule type" value="Genomic_DNA"/>
</dbReference>
<accession>A0AAV7T5X2</accession>
<evidence type="ECO:0000256" key="1">
    <source>
        <dbReference type="ARBA" id="ARBA00039658"/>
    </source>
</evidence>
<dbReference type="Gene3D" id="3.30.420.10">
    <property type="entry name" value="Ribonuclease H-like superfamily/Ribonuclease H"/>
    <property type="match status" value="1"/>
</dbReference>
<dbReference type="Pfam" id="PF13975">
    <property type="entry name" value="gag-asp_proteas"/>
    <property type="match status" value="1"/>
</dbReference>
<organism evidence="4 5">
    <name type="scientific">Pleurodeles waltl</name>
    <name type="common">Iberian ribbed newt</name>
    <dbReference type="NCBI Taxonomy" id="8319"/>
    <lineage>
        <taxon>Eukaryota</taxon>
        <taxon>Metazoa</taxon>
        <taxon>Chordata</taxon>
        <taxon>Craniata</taxon>
        <taxon>Vertebrata</taxon>
        <taxon>Euteleostomi</taxon>
        <taxon>Amphibia</taxon>
        <taxon>Batrachia</taxon>
        <taxon>Caudata</taxon>
        <taxon>Salamandroidea</taxon>
        <taxon>Salamandridae</taxon>
        <taxon>Pleurodelinae</taxon>
        <taxon>Pleurodeles</taxon>
    </lineage>
</organism>
<sequence length="439" mass="48072">MKKYRQQLCINGTSVESLGDTGASVTMVTEKLVSTGKYLTGQTHPVNNTDNQTKVHPMAMVTLEWGGVTGLKQVVVSSAIPVECLLGNDLESSAWVEVELKTHAAMRGIPKLVCVKTRAQCKAQGEKEVLESGIMAQPSKRKGKKTGEPASAQTKKKNLSSQEEVLSPKGTKPIELEPYQVELLGPGGPTREQLCKGQETCPSLEGLRQQAAEETKGNVSGTDRVYWEDGLIYTEARDPKPGPTRRVVVPQEFRAFILTLAHDIPLAGHLEQTKTWERLVNHFYWPKMSQKVKEFCASCATCQASGKTVGHPKAPLIPLPVVGVPFERVVVDIVGPLEPPTASGNQYILVVVDHATRYPEAIPLRSTTAPAVAKARIGIFTRVGFPKEVVSDRGTNFMSAYLKHMWNECGVTYKFTTPYHPQTTGLVERFNKKLKGTIG</sequence>
<dbReference type="PANTHER" id="PTHR37984">
    <property type="entry name" value="PROTEIN CBG26694"/>
    <property type="match status" value="1"/>
</dbReference>
<dbReference type="InterPro" id="IPR021109">
    <property type="entry name" value="Peptidase_aspartic_dom_sf"/>
</dbReference>
<dbReference type="PANTHER" id="PTHR37984:SF15">
    <property type="entry name" value="INTEGRASE CATALYTIC DOMAIN-CONTAINING PROTEIN"/>
    <property type="match status" value="1"/>
</dbReference>
<dbReference type="Pfam" id="PF00665">
    <property type="entry name" value="rve"/>
    <property type="match status" value="1"/>
</dbReference>
<evidence type="ECO:0000313" key="5">
    <source>
        <dbReference type="Proteomes" id="UP001066276"/>
    </source>
</evidence>
<dbReference type="AlphaFoldDB" id="A0AAV7T5X2"/>
<dbReference type="GO" id="GO:0015074">
    <property type="term" value="P:DNA integration"/>
    <property type="evidence" value="ECO:0007669"/>
    <property type="project" value="InterPro"/>
</dbReference>
<name>A0AAV7T5X2_PLEWA</name>
<feature type="region of interest" description="Disordered" evidence="2">
    <location>
        <begin position="127"/>
        <end position="170"/>
    </location>
</feature>
<dbReference type="GO" id="GO:0003676">
    <property type="term" value="F:nucleic acid binding"/>
    <property type="evidence" value="ECO:0007669"/>
    <property type="project" value="InterPro"/>
</dbReference>
<keyword evidence="5" id="KW-1185">Reference proteome</keyword>
<dbReference type="Pfam" id="PF17921">
    <property type="entry name" value="Integrase_H2C2"/>
    <property type="match status" value="1"/>
</dbReference>
<dbReference type="InterPro" id="IPR012337">
    <property type="entry name" value="RNaseH-like_sf"/>
</dbReference>
<protein>
    <recommendedName>
        <fullName evidence="1">Gypsy retrotransposon integrase-like protein 1</fullName>
    </recommendedName>
</protein>
<gene>
    <name evidence="4" type="ORF">NDU88_003809</name>
</gene>
<dbReference type="Proteomes" id="UP001066276">
    <property type="component" value="Chromosome 4_1"/>
</dbReference>
<dbReference type="SUPFAM" id="SSF53098">
    <property type="entry name" value="Ribonuclease H-like"/>
    <property type="match status" value="1"/>
</dbReference>
<evidence type="ECO:0000256" key="2">
    <source>
        <dbReference type="SAM" id="MobiDB-lite"/>
    </source>
</evidence>
<reference evidence="4" key="1">
    <citation type="journal article" date="2022" name="bioRxiv">
        <title>Sequencing and chromosome-scale assembly of the giantPleurodeles waltlgenome.</title>
        <authorList>
            <person name="Brown T."/>
            <person name="Elewa A."/>
            <person name="Iarovenko S."/>
            <person name="Subramanian E."/>
            <person name="Araus A.J."/>
            <person name="Petzold A."/>
            <person name="Susuki M."/>
            <person name="Suzuki K.-i.T."/>
            <person name="Hayashi T."/>
            <person name="Toyoda A."/>
            <person name="Oliveira C."/>
            <person name="Osipova E."/>
            <person name="Leigh N.D."/>
            <person name="Simon A."/>
            <person name="Yun M.H."/>
        </authorList>
    </citation>
    <scope>NUCLEOTIDE SEQUENCE</scope>
    <source>
        <strain evidence="4">20211129_DDA</strain>
        <tissue evidence="4">Liver</tissue>
    </source>
</reference>
<evidence type="ECO:0000313" key="4">
    <source>
        <dbReference type="EMBL" id="KAJ1171952.1"/>
    </source>
</evidence>
<dbReference type="FunFam" id="1.10.340.70:FF:000001">
    <property type="entry name" value="Retrovirus-related Pol polyprotein from transposon gypsy-like Protein"/>
    <property type="match status" value="1"/>
</dbReference>
<proteinExistence type="predicted"/>
<dbReference type="InterPro" id="IPR001584">
    <property type="entry name" value="Integrase_cat-core"/>
</dbReference>
<dbReference type="SUPFAM" id="SSF50630">
    <property type="entry name" value="Acid proteases"/>
    <property type="match status" value="1"/>
</dbReference>
<dbReference type="PROSITE" id="PS50994">
    <property type="entry name" value="INTEGRASE"/>
    <property type="match status" value="1"/>
</dbReference>
<dbReference type="InterPro" id="IPR041588">
    <property type="entry name" value="Integrase_H2C2"/>
</dbReference>